<keyword evidence="3" id="KW-1185">Reference proteome</keyword>
<organism evidence="2 3">
    <name type="scientific">Drechslerella dactyloides</name>
    <name type="common">Nematode-trapping fungus</name>
    <name type="synonym">Arthrobotrys dactyloides</name>
    <dbReference type="NCBI Taxonomy" id="74499"/>
    <lineage>
        <taxon>Eukaryota</taxon>
        <taxon>Fungi</taxon>
        <taxon>Dikarya</taxon>
        <taxon>Ascomycota</taxon>
        <taxon>Pezizomycotina</taxon>
        <taxon>Orbiliomycetes</taxon>
        <taxon>Orbiliales</taxon>
        <taxon>Orbiliaceae</taxon>
        <taxon>Drechslerella</taxon>
    </lineage>
</organism>
<reference evidence="2" key="1">
    <citation type="submission" date="2023-01" db="EMBL/GenBank/DDBJ databases">
        <title>The chitinases involved in constricting ring structure development in the nematode-trapping fungus Drechslerella dactyloides.</title>
        <authorList>
            <person name="Wang R."/>
            <person name="Zhang L."/>
            <person name="Tang P."/>
            <person name="Li S."/>
            <person name="Liang L."/>
        </authorList>
    </citation>
    <scope>NUCLEOTIDE SEQUENCE</scope>
    <source>
        <strain evidence="2">YMF1.00031</strain>
    </source>
</reference>
<name>A0AAD6NGA3_DREDA</name>
<proteinExistence type="predicted"/>
<sequence>MSQSPVGQPPSALEPMHSLRKLSPPQVKVRDFAYPVSSALANPPLQQDPKYLQVLEPPGSDGAFAKLPPAMANRNRKVPHQRAVATTGIPAGLHSDIGDEQWKLSTIPSMILADADAHGADGPVDDVTDTVAEVSPSIQPSMVVSNASRLHEEVDDQASELSTSPQGCIFCRACSFCCCACR</sequence>
<accession>A0AAD6NGA3</accession>
<evidence type="ECO:0000256" key="1">
    <source>
        <dbReference type="SAM" id="MobiDB-lite"/>
    </source>
</evidence>
<dbReference type="EMBL" id="JAQGDS010000011">
    <property type="protein sequence ID" value="KAJ6257077.1"/>
    <property type="molecule type" value="Genomic_DNA"/>
</dbReference>
<dbReference type="AlphaFoldDB" id="A0AAD6NGA3"/>
<evidence type="ECO:0000313" key="3">
    <source>
        <dbReference type="Proteomes" id="UP001221413"/>
    </source>
</evidence>
<dbReference type="Proteomes" id="UP001221413">
    <property type="component" value="Unassembled WGS sequence"/>
</dbReference>
<protein>
    <submittedName>
        <fullName evidence="2">Uncharacterized protein</fullName>
    </submittedName>
</protein>
<evidence type="ECO:0000313" key="2">
    <source>
        <dbReference type="EMBL" id="KAJ6257077.1"/>
    </source>
</evidence>
<gene>
    <name evidence="2" type="ORF">Dda_7962</name>
</gene>
<feature type="region of interest" description="Disordered" evidence="1">
    <location>
        <begin position="1"/>
        <end position="24"/>
    </location>
</feature>
<comment type="caution">
    <text evidence="2">The sequence shown here is derived from an EMBL/GenBank/DDBJ whole genome shotgun (WGS) entry which is preliminary data.</text>
</comment>